<dbReference type="Proteomes" id="UP000207598">
    <property type="component" value="Unassembled WGS sequence"/>
</dbReference>
<keyword evidence="4" id="KW-1185">Reference proteome</keyword>
<dbReference type="SUPFAM" id="SSF52096">
    <property type="entry name" value="ClpP/crotonase"/>
    <property type="match status" value="1"/>
</dbReference>
<protein>
    <submittedName>
        <fullName evidence="3">Bacterial SH3 domain protein</fullName>
    </submittedName>
</protein>
<gene>
    <name evidence="3" type="ORF">MAA8898_00052</name>
</gene>
<dbReference type="InterPro" id="IPR029045">
    <property type="entry name" value="ClpP/crotonase-like_dom_sf"/>
</dbReference>
<organism evidence="3 4">
    <name type="scientific">Maliponia aquimaris</name>
    <dbReference type="NCBI Taxonomy" id="1673631"/>
    <lineage>
        <taxon>Bacteria</taxon>
        <taxon>Pseudomonadati</taxon>
        <taxon>Pseudomonadota</taxon>
        <taxon>Alphaproteobacteria</taxon>
        <taxon>Rhodobacterales</taxon>
        <taxon>Paracoccaceae</taxon>
        <taxon>Maliponia</taxon>
    </lineage>
</organism>
<dbReference type="RefSeq" id="WP_094018968.1">
    <property type="nucleotide sequence ID" value="NZ_FXYF01000001.1"/>
</dbReference>
<evidence type="ECO:0000313" key="3">
    <source>
        <dbReference type="EMBL" id="SMX31826.1"/>
    </source>
</evidence>
<dbReference type="AlphaFoldDB" id="A0A238JPY7"/>
<sequence>MPVFPRAILVALSLIFSTLAAGSEAAEIRLGGSEEMGCRIEITGQIAAGDTDTLRALFEQLGYPTGYSPIGRRICLDSPGGLLSEGLLLADLIAEWNYGTAIADGAACESACAVAFMAGRFNNPEAGGAFGTDRLLHPRGKLGFHAPSLLLGDRSYSRSEVDTAYAIALVSMAGILEHRANWGTAIPDSLFLKLLGTPPFEMSYVETVGQAARWQIDVAPVEMPKIDVKQALTNACRHVDSGLLDYAPYFDSPPLEFSFEEITDEGLTAFSTRDFRYEGSAQCEVRLYASGSFNDYSPVVASGGAQYTGGATDQDVSGLIYPYMLYPTDQKIASLPVAQAGDRAQAQAFFRAARSPGAAGQVGGFNSCRLIGADARIVNVNEFVNIRAAPGLRAPVVGQVRLAERVQVPDTGRLLPLRDNDRARTCLSICEVLTESPSAAGVADEAQGCVDENMLWYEIIGQNGTTGYISRKFLSN</sequence>
<feature type="chain" id="PRO_5013054059" evidence="1">
    <location>
        <begin position="21"/>
        <end position="476"/>
    </location>
</feature>
<evidence type="ECO:0000256" key="1">
    <source>
        <dbReference type="SAM" id="SignalP"/>
    </source>
</evidence>
<name>A0A238JPY7_9RHOB</name>
<feature type="domain" description="SH3b" evidence="2">
    <location>
        <begin position="373"/>
        <end position="476"/>
    </location>
</feature>
<proteinExistence type="predicted"/>
<feature type="signal peptide" evidence="1">
    <location>
        <begin position="1"/>
        <end position="20"/>
    </location>
</feature>
<dbReference type="PROSITE" id="PS51781">
    <property type="entry name" value="SH3B"/>
    <property type="match status" value="1"/>
</dbReference>
<reference evidence="3 4" key="1">
    <citation type="submission" date="2017-05" db="EMBL/GenBank/DDBJ databases">
        <authorList>
            <person name="Song R."/>
            <person name="Chenine A.L."/>
            <person name="Ruprecht R.M."/>
        </authorList>
    </citation>
    <scope>NUCLEOTIDE SEQUENCE [LARGE SCALE GENOMIC DNA]</scope>
    <source>
        <strain evidence="3 4">CECT 8898</strain>
    </source>
</reference>
<evidence type="ECO:0000313" key="4">
    <source>
        <dbReference type="Proteomes" id="UP000207598"/>
    </source>
</evidence>
<accession>A0A238JPY7</accession>
<dbReference type="EMBL" id="FXYF01000001">
    <property type="protein sequence ID" value="SMX31826.1"/>
    <property type="molecule type" value="Genomic_DNA"/>
</dbReference>
<dbReference type="Gene3D" id="2.30.30.40">
    <property type="entry name" value="SH3 Domains"/>
    <property type="match status" value="1"/>
</dbReference>
<keyword evidence="1" id="KW-0732">Signal</keyword>
<dbReference type="OrthoDB" id="7838311at2"/>
<dbReference type="InterPro" id="IPR003646">
    <property type="entry name" value="SH3-like_bac-type"/>
</dbReference>
<evidence type="ECO:0000259" key="2">
    <source>
        <dbReference type="PROSITE" id="PS51781"/>
    </source>
</evidence>